<dbReference type="PATRIC" id="fig|1397666.3.peg.318"/>
<dbReference type="Gene3D" id="3.10.180.10">
    <property type="entry name" value="2,3-Dihydroxybiphenyl 1,2-Dioxygenase, domain 1"/>
    <property type="match status" value="1"/>
</dbReference>
<dbReference type="OrthoDB" id="9798430at2"/>
<dbReference type="eggNOG" id="ENOG5032RCP">
    <property type="taxonomic scope" value="Bacteria"/>
</dbReference>
<dbReference type="InterPro" id="IPR037523">
    <property type="entry name" value="VOC_core"/>
</dbReference>
<dbReference type="RefSeq" id="WP_021776423.1">
    <property type="nucleotide sequence ID" value="NZ_AWXE01000001.1"/>
</dbReference>
<dbReference type="SUPFAM" id="SSF54593">
    <property type="entry name" value="Glyoxalase/Bleomycin resistance protein/Dihydroxybiphenyl dioxygenase"/>
    <property type="match status" value="1"/>
</dbReference>
<sequence length="145" mass="16525">MKKVRFQRANYVVSDLERSLDFYCNVLGFKLVFQKVSDTDSYTYDVFEIDRSAGLRFAVLATDTQENVMALTEVTGLDLPSKSPPFTSAIVLDVSDIDDIIAEVKNRGLTCYREDHLVTQDGREGREYGFLDYDGNLIVIYKINK</sequence>
<proteinExistence type="predicted"/>
<organism evidence="2 3">
    <name type="scientific">Candidatus Micropelagius thuwalensis</name>
    <dbReference type="NCBI Taxonomy" id="1397666"/>
    <lineage>
        <taxon>Bacteria</taxon>
        <taxon>Pseudomonadati</taxon>
        <taxon>Pseudomonadota</taxon>
        <taxon>Alphaproteobacteria</taxon>
        <taxon>PS1 clade</taxon>
        <taxon>Candidatus Micropelagius</taxon>
    </lineage>
</organism>
<comment type="caution">
    <text evidence="2">The sequence shown here is derived from an EMBL/GenBank/DDBJ whole genome shotgun (WGS) entry which is preliminary data.</text>
</comment>
<protein>
    <recommendedName>
        <fullName evidence="1">VOC domain-containing protein</fullName>
    </recommendedName>
</protein>
<reference evidence="2 3" key="1">
    <citation type="journal article" date="2014" name="FEMS Microbiol. Ecol.">
        <title>Genomic differentiation among two strains of the PS1 clade isolated from geographically separated marine habitats.</title>
        <authorList>
            <person name="Jimenez-Infante F."/>
            <person name="Ngugi D.K."/>
            <person name="Alam I."/>
            <person name="Rashid M."/>
            <person name="Baalawi W."/>
            <person name="Kamau A.A."/>
            <person name="Bajic V.B."/>
            <person name="Stingl U."/>
        </authorList>
    </citation>
    <scope>NUCLEOTIDE SEQUENCE [LARGE SCALE GENOMIC DNA]</scope>
    <source>
        <strain evidence="2 3">RS24</strain>
    </source>
</reference>
<name>U2WV38_9PROT</name>
<evidence type="ECO:0000313" key="3">
    <source>
        <dbReference type="Proteomes" id="UP000016762"/>
    </source>
</evidence>
<dbReference type="Pfam" id="PF00903">
    <property type="entry name" value="Glyoxalase"/>
    <property type="match status" value="1"/>
</dbReference>
<dbReference type="Proteomes" id="UP000016762">
    <property type="component" value="Unassembled WGS sequence"/>
</dbReference>
<keyword evidence="3" id="KW-1185">Reference proteome</keyword>
<accession>U2WV38</accession>
<dbReference type="InterPro" id="IPR004360">
    <property type="entry name" value="Glyas_Fos-R_dOase_dom"/>
</dbReference>
<dbReference type="EMBL" id="AWXE01000001">
    <property type="protein sequence ID" value="ERL47405.1"/>
    <property type="molecule type" value="Genomic_DNA"/>
</dbReference>
<dbReference type="STRING" id="1397666.RS24_00344"/>
<feature type="domain" description="VOC" evidence="1">
    <location>
        <begin position="5"/>
        <end position="143"/>
    </location>
</feature>
<dbReference type="InterPro" id="IPR029068">
    <property type="entry name" value="Glyas_Bleomycin-R_OHBP_Dase"/>
</dbReference>
<dbReference type="PROSITE" id="PS51819">
    <property type="entry name" value="VOC"/>
    <property type="match status" value="1"/>
</dbReference>
<dbReference type="AlphaFoldDB" id="U2WV38"/>
<evidence type="ECO:0000259" key="1">
    <source>
        <dbReference type="PROSITE" id="PS51819"/>
    </source>
</evidence>
<gene>
    <name evidence="2" type="ORF">RS24_00344</name>
</gene>
<evidence type="ECO:0000313" key="2">
    <source>
        <dbReference type="EMBL" id="ERL47405.1"/>
    </source>
</evidence>